<evidence type="ECO:0000256" key="1">
    <source>
        <dbReference type="ARBA" id="ARBA00005061"/>
    </source>
</evidence>
<feature type="binding site" evidence="10">
    <location>
        <position position="14"/>
    </location>
    <ligand>
        <name>Zn(2+)</name>
        <dbReference type="ChEBI" id="CHEBI:29105"/>
    </ligand>
</feature>
<dbReference type="SUPFAM" id="SSF55620">
    <property type="entry name" value="Tetrahydrobiopterin biosynthesis enzymes-like"/>
    <property type="match status" value="1"/>
</dbReference>
<proteinExistence type="inferred from homology"/>
<reference evidence="11" key="1">
    <citation type="submission" date="2020-10" db="EMBL/GenBank/DDBJ databases">
        <authorList>
            <person name="Gilroy R."/>
        </authorList>
    </citation>
    <scope>NUCLEOTIDE SEQUENCE</scope>
    <source>
        <strain evidence="11">ChiHjej12B11-29160</strain>
    </source>
</reference>
<evidence type="ECO:0000256" key="10">
    <source>
        <dbReference type="PIRSR" id="PIRSR006113-2"/>
    </source>
</evidence>
<keyword evidence="5 8" id="KW-0862">Zinc</keyword>
<comment type="similarity">
    <text evidence="2 8">Belongs to the PTPS family. QueD subfamily.</text>
</comment>
<dbReference type="EC" id="4.-.-.-" evidence="8"/>
<dbReference type="InterPro" id="IPR038418">
    <property type="entry name" value="6-PTP_synth/QueD_sf"/>
</dbReference>
<dbReference type="GO" id="GO:0008616">
    <property type="term" value="P:tRNA queuosine(34) biosynthetic process"/>
    <property type="evidence" value="ECO:0007669"/>
    <property type="project" value="UniProtKB-KW"/>
</dbReference>
<comment type="pathway">
    <text evidence="1 8">Purine metabolism; 7-cyano-7-deazaguanine biosynthesis.</text>
</comment>
<evidence type="ECO:0000256" key="6">
    <source>
        <dbReference type="ARBA" id="ARBA00023239"/>
    </source>
</evidence>
<keyword evidence="6 8" id="KW-0456">Lyase</keyword>
<evidence type="ECO:0000256" key="8">
    <source>
        <dbReference type="PIRNR" id="PIRNR006113"/>
    </source>
</evidence>
<sequence length="149" mass="16639">MYGLQAEAHFDSAHFLTNYHGKCENLHGHRWRIVATITTENLADGLADNGTSRDMVLDFGAFKRLVAEIADELDHTFLVEEGSLAPSTIAALEAEGFSLTILPFRTTAENLARWIFERLVERSLPVSQVEVDETPNNRAFYSRSPEVAS</sequence>
<feature type="active site" description="Proton acceptor" evidence="9">
    <location>
        <position position="23"/>
    </location>
</feature>
<dbReference type="GO" id="GO:0046872">
    <property type="term" value="F:metal ion binding"/>
    <property type="evidence" value="ECO:0007669"/>
    <property type="project" value="UniProtKB-KW"/>
</dbReference>
<comment type="catalytic activity">
    <reaction evidence="7 8">
        <text>7,8-dihydroneopterin 3'-triphosphate + H2O = 6-carboxy-5,6,7,8-tetrahydropterin + triphosphate + acetaldehyde + 2 H(+)</text>
        <dbReference type="Rhea" id="RHEA:27966"/>
        <dbReference type="ChEBI" id="CHEBI:15343"/>
        <dbReference type="ChEBI" id="CHEBI:15377"/>
        <dbReference type="ChEBI" id="CHEBI:15378"/>
        <dbReference type="ChEBI" id="CHEBI:18036"/>
        <dbReference type="ChEBI" id="CHEBI:58462"/>
        <dbReference type="ChEBI" id="CHEBI:61032"/>
        <dbReference type="EC" id="4.1.2.50"/>
    </reaction>
</comment>
<dbReference type="PANTHER" id="PTHR12589:SF7">
    <property type="entry name" value="6-PYRUVOYL TETRAHYDROBIOPTERIN SYNTHASE"/>
    <property type="match status" value="1"/>
</dbReference>
<dbReference type="InterPro" id="IPR007115">
    <property type="entry name" value="6-PTP_synth/QueD"/>
</dbReference>
<protein>
    <recommendedName>
        <fullName evidence="3 8">6-carboxy-5,6,7,8-tetrahydropterin synthase</fullName>
        <ecNumber evidence="8">4.-.-.-</ecNumber>
    </recommendedName>
</protein>
<comment type="cofactor">
    <cofactor evidence="8 10">
        <name>Zn(2+)</name>
        <dbReference type="ChEBI" id="CHEBI:29105"/>
    </cofactor>
    <text evidence="8 10">Binds 1 zinc ion per subunit.</text>
</comment>
<gene>
    <name evidence="11" type="ORF">IAD17_05155</name>
</gene>
<dbReference type="Gene3D" id="3.30.479.10">
    <property type="entry name" value="6-pyruvoyl tetrahydropterin synthase/QueD"/>
    <property type="match status" value="1"/>
</dbReference>
<evidence type="ECO:0000256" key="2">
    <source>
        <dbReference type="ARBA" id="ARBA00008900"/>
    </source>
</evidence>
<evidence type="ECO:0000256" key="9">
    <source>
        <dbReference type="PIRSR" id="PIRSR006113-1"/>
    </source>
</evidence>
<evidence type="ECO:0000313" key="11">
    <source>
        <dbReference type="EMBL" id="HIU24290.1"/>
    </source>
</evidence>
<feature type="binding site" evidence="10">
    <location>
        <position position="27"/>
    </location>
    <ligand>
        <name>Zn(2+)</name>
        <dbReference type="ChEBI" id="CHEBI:29105"/>
    </ligand>
</feature>
<evidence type="ECO:0000313" key="12">
    <source>
        <dbReference type="Proteomes" id="UP000824078"/>
    </source>
</evidence>
<accession>A0A9D1L4X9</accession>
<dbReference type="Proteomes" id="UP000824078">
    <property type="component" value="Unassembled WGS sequence"/>
</dbReference>
<dbReference type="GO" id="GO:0070497">
    <property type="term" value="F:6-carboxytetrahydropterin synthase activity"/>
    <property type="evidence" value="ECO:0007669"/>
    <property type="project" value="UniProtKB-EC"/>
</dbReference>
<dbReference type="Pfam" id="PF01242">
    <property type="entry name" value="PTPS"/>
    <property type="match status" value="1"/>
</dbReference>
<dbReference type="PANTHER" id="PTHR12589">
    <property type="entry name" value="PYRUVOYL TETRAHYDROBIOPTERIN SYNTHASE"/>
    <property type="match status" value="1"/>
</dbReference>
<name>A0A9D1L4X9_9ACTN</name>
<reference evidence="11" key="2">
    <citation type="journal article" date="2021" name="PeerJ">
        <title>Extensive microbial diversity within the chicken gut microbiome revealed by metagenomics and culture.</title>
        <authorList>
            <person name="Gilroy R."/>
            <person name="Ravi A."/>
            <person name="Getino M."/>
            <person name="Pursley I."/>
            <person name="Horton D.L."/>
            <person name="Alikhan N.F."/>
            <person name="Baker D."/>
            <person name="Gharbi K."/>
            <person name="Hall N."/>
            <person name="Watson M."/>
            <person name="Adriaenssens E.M."/>
            <person name="Foster-Nyarko E."/>
            <person name="Jarju S."/>
            <person name="Secka A."/>
            <person name="Antonio M."/>
            <person name="Oren A."/>
            <person name="Chaudhuri R.R."/>
            <person name="La Ragione R."/>
            <person name="Hildebrand F."/>
            <person name="Pallen M.J."/>
        </authorList>
    </citation>
    <scope>NUCLEOTIDE SEQUENCE</scope>
    <source>
        <strain evidence="11">ChiHjej12B11-29160</strain>
    </source>
</reference>
<evidence type="ECO:0000256" key="4">
    <source>
        <dbReference type="ARBA" id="ARBA00022723"/>
    </source>
</evidence>
<keyword evidence="4 8" id="KW-0479">Metal-binding</keyword>
<dbReference type="EMBL" id="DVMQ01000016">
    <property type="protein sequence ID" value="HIU24290.1"/>
    <property type="molecule type" value="Genomic_DNA"/>
</dbReference>
<evidence type="ECO:0000256" key="3">
    <source>
        <dbReference type="ARBA" id="ARBA00018141"/>
    </source>
</evidence>
<dbReference type="AlphaFoldDB" id="A0A9D1L4X9"/>
<feature type="active site" description="Charge relay system" evidence="9">
    <location>
        <position position="75"/>
    </location>
</feature>
<feature type="binding site" evidence="10">
    <location>
        <position position="29"/>
    </location>
    <ligand>
        <name>Zn(2+)</name>
        <dbReference type="ChEBI" id="CHEBI:29105"/>
    </ligand>
</feature>
<feature type="active site" description="Charge relay system" evidence="9">
    <location>
        <position position="133"/>
    </location>
</feature>
<comment type="caution">
    <text evidence="11">The sequence shown here is derived from an EMBL/GenBank/DDBJ whole genome shotgun (WGS) entry which is preliminary data.</text>
</comment>
<keyword evidence="8" id="KW-0671">Queuosine biosynthesis</keyword>
<evidence type="ECO:0000256" key="7">
    <source>
        <dbReference type="ARBA" id="ARBA00048807"/>
    </source>
</evidence>
<evidence type="ECO:0000256" key="5">
    <source>
        <dbReference type="ARBA" id="ARBA00022833"/>
    </source>
</evidence>
<dbReference type="PIRSF" id="PIRSF006113">
    <property type="entry name" value="PTP_synth"/>
    <property type="match status" value="1"/>
</dbReference>
<organism evidence="11 12">
    <name type="scientific">Candidatus Coprovicinus avistercoris</name>
    <dbReference type="NCBI Taxonomy" id="2840754"/>
    <lineage>
        <taxon>Bacteria</taxon>
        <taxon>Bacillati</taxon>
        <taxon>Actinomycetota</taxon>
        <taxon>Coriobacteriia</taxon>
        <taxon>Coriobacteriales</taxon>
        <taxon>Coriobacteriaceae</taxon>
        <taxon>Coriobacteriaceae incertae sedis</taxon>
        <taxon>Candidatus Coprovicinus</taxon>
    </lineage>
</organism>